<feature type="domain" description="Fumarylacetoacetase-like C-terminal" evidence="2">
    <location>
        <begin position="87"/>
        <end position="244"/>
    </location>
</feature>
<sequence length="245" mass="24770">MTAREIADRLLAARRTGRPFAAAPADGPADEAGALAAQALVAAGAGPAGAFKTGRKTADAAPLMAPILASVVHGTGAVIAGGRLRGVELEVGFRLERPAPDPDDPDFIAKLRGCLVALPAIEIVESRFEDMDAAGPLWKLADNQSNGALVLGEPVADWSALPLAAPVLRLEIAGEVVQEGPTPAPGGDPFATFAAFVRRLGGHCGGLAPGLTVITGSLTGMRFTVPGAAVEGRIDGLGTVSCRFA</sequence>
<dbReference type="EMBL" id="FNQM01000004">
    <property type="protein sequence ID" value="SEA35957.1"/>
    <property type="molecule type" value="Genomic_DNA"/>
</dbReference>
<evidence type="ECO:0000313" key="4">
    <source>
        <dbReference type="Proteomes" id="UP000198703"/>
    </source>
</evidence>
<name>A0A1H4AJH4_9RHOB</name>
<organism evidence="3 4">
    <name type="scientific">Rubrimonas cliftonensis</name>
    <dbReference type="NCBI Taxonomy" id="89524"/>
    <lineage>
        <taxon>Bacteria</taxon>
        <taxon>Pseudomonadati</taxon>
        <taxon>Pseudomonadota</taxon>
        <taxon>Alphaproteobacteria</taxon>
        <taxon>Rhodobacterales</taxon>
        <taxon>Paracoccaceae</taxon>
        <taxon>Rubrimonas</taxon>
    </lineage>
</organism>
<dbReference type="InterPro" id="IPR050772">
    <property type="entry name" value="Hydratase-Decarb/MhpD_sf"/>
</dbReference>
<dbReference type="InterPro" id="IPR011234">
    <property type="entry name" value="Fumarylacetoacetase-like_C"/>
</dbReference>
<protein>
    <submittedName>
        <fullName evidence="3">2-keto-4-pentenoate hydratase</fullName>
    </submittedName>
</protein>
<dbReference type="GO" id="GO:0005737">
    <property type="term" value="C:cytoplasm"/>
    <property type="evidence" value="ECO:0007669"/>
    <property type="project" value="TreeGrafter"/>
</dbReference>
<dbReference type="GO" id="GO:0008684">
    <property type="term" value="F:2-oxopent-4-enoate hydratase activity"/>
    <property type="evidence" value="ECO:0007669"/>
    <property type="project" value="TreeGrafter"/>
</dbReference>
<dbReference type="AlphaFoldDB" id="A0A1H4AJH4"/>
<evidence type="ECO:0000313" key="3">
    <source>
        <dbReference type="EMBL" id="SEA35957.1"/>
    </source>
</evidence>
<keyword evidence="1" id="KW-0456">Lyase</keyword>
<accession>A0A1H4AJH4</accession>
<dbReference type="InterPro" id="IPR036663">
    <property type="entry name" value="Fumarylacetoacetase_C_sf"/>
</dbReference>
<dbReference type="Gene3D" id="3.90.850.10">
    <property type="entry name" value="Fumarylacetoacetase-like, C-terminal domain"/>
    <property type="match status" value="1"/>
</dbReference>
<dbReference type="Proteomes" id="UP000198703">
    <property type="component" value="Unassembled WGS sequence"/>
</dbReference>
<dbReference type="RefSeq" id="WP_093252293.1">
    <property type="nucleotide sequence ID" value="NZ_FNQM01000004.1"/>
</dbReference>
<dbReference type="PANTHER" id="PTHR30143:SF0">
    <property type="entry name" value="2-KETO-4-PENTENOATE HYDRATASE"/>
    <property type="match status" value="1"/>
</dbReference>
<reference evidence="3 4" key="1">
    <citation type="submission" date="2016-10" db="EMBL/GenBank/DDBJ databases">
        <authorList>
            <person name="de Groot N.N."/>
        </authorList>
    </citation>
    <scope>NUCLEOTIDE SEQUENCE [LARGE SCALE GENOMIC DNA]</scope>
    <source>
        <strain evidence="3 4">DSM 15345</strain>
    </source>
</reference>
<keyword evidence="4" id="KW-1185">Reference proteome</keyword>
<dbReference type="STRING" id="89524.SAMN05444370_104252"/>
<evidence type="ECO:0000256" key="1">
    <source>
        <dbReference type="ARBA" id="ARBA00023239"/>
    </source>
</evidence>
<gene>
    <name evidence="3" type="ORF">SAMN05444370_104252</name>
</gene>
<dbReference type="SUPFAM" id="SSF56529">
    <property type="entry name" value="FAH"/>
    <property type="match status" value="1"/>
</dbReference>
<dbReference type="PANTHER" id="PTHR30143">
    <property type="entry name" value="ACID HYDRATASE"/>
    <property type="match status" value="1"/>
</dbReference>
<proteinExistence type="predicted"/>
<dbReference type="OrthoDB" id="9792137at2"/>
<dbReference type="Pfam" id="PF01557">
    <property type="entry name" value="FAA_hydrolase"/>
    <property type="match status" value="1"/>
</dbReference>
<evidence type="ECO:0000259" key="2">
    <source>
        <dbReference type="Pfam" id="PF01557"/>
    </source>
</evidence>